<dbReference type="PANTHER" id="PTHR30363:SF51">
    <property type="entry name" value="HTH-TYPE TRANSCRIPTIONAL REPRESSOR GLCR"/>
    <property type="match status" value="1"/>
</dbReference>
<dbReference type="Gene3D" id="1.10.10.10">
    <property type="entry name" value="Winged helix-like DNA-binding domain superfamily/Winged helix DNA-binding domain"/>
    <property type="match status" value="1"/>
</dbReference>
<dbReference type="GO" id="GO:0003677">
    <property type="term" value="F:DNA binding"/>
    <property type="evidence" value="ECO:0007669"/>
    <property type="project" value="UniProtKB-KW"/>
</dbReference>
<dbReference type="InterPro" id="IPR050313">
    <property type="entry name" value="Carb_Metab_HTH_regulators"/>
</dbReference>
<dbReference type="EMBL" id="JAPQES010000015">
    <property type="protein sequence ID" value="MCY6372806.1"/>
    <property type="molecule type" value="Genomic_DNA"/>
</dbReference>
<sequence>MFAEERLEQILDLLRENGKVLVKDLSIKFNVSEPMIRKDLQRLEKEGKIKRTYGGAILERNLAHNTSISSRMIKNLDLKKKIAQKAFEFIEENDMIFLDISSINFLLAEMIAKSNKRLTILTNMVEITTHFKNNLNTDIICIGGTYSKKLGGVIGSAAIENISKYRVDKAFIGSCGVNLLDNTVSNFDMEEGNTKKAIMNSGKNIYLVMENEKFYFDGAYKFAHLKDIDAIVTEQTPNSKICEVLEKNRIDLI</sequence>
<keyword evidence="1" id="KW-0805">Transcription regulation</keyword>
<feature type="domain" description="HTH deoR-type" evidence="3">
    <location>
        <begin position="3"/>
        <end position="58"/>
    </location>
</feature>
<evidence type="ECO:0000256" key="1">
    <source>
        <dbReference type="ARBA" id="ARBA00023015"/>
    </source>
</evidence>
<dbReference type="InterPro" id="IPR037171">
    <property type="entry name" value="NagB/RpiA_transferase-like"/>
</dbReference>
<keyword evidence="2" id="KW-0804">Transcription</keyword>
<protein>
    <submittedName>
        <fullName evidence="4">DeoR/GlpR family DNA-binding transcription regulator</fullName>
    </submittedName>
</protein>
<dbReference type="PANTHER" id="PTHR30363">
    <property type="entry name" value="HTH-TYPE TRANSCRIPTIONAL REGULATOR SRLR-RELATED"/>
    <property type="match status" value="1"/>
</dbReference>
<evidence type="ECO:0000256" key="2">
    <source>
        <dbReference type="ARBA" id="ARBA00023163"/>
    </source>
</evidence>
<evidence type="ECO:0000313" key="4">
    <source>
        <dbReference type="EMBL" id="MCY6372806.1"/>
    </source>
</evidence>
<dbReference type="SMART" id="SM01134">
    <property type="entry name" value="DeoRC"/>
    <property type="match status" value="1"/>
</dbReference>
<dbReference type="InterPro" id="IPR036388">
    <property type="entry name" value="WH-like_DNA-bd_sf"/>
</dbReference>
<organism evidence="4 5">
    <name type="scientific">Clostridium ganghwense</name>
    <dbReference type="NCBI Taxonomy" id="312089"/>
    <lineage>
        <taxon>Bacteria</taxon>
        <taxon>Bacillati</taxon>
        <taxon>Bacillota</taxon>
        <taxon>Clostridia</taxon>
        <taxon>Eubacteriales</taxon>
        <taxon>Clostridiaceae</taxon>
        <taxon>Clostridium</taxon>
    </lineage>
</organism>
<dbReference type="Pfam" id="PF08220">
    <property type="entry name" value="HTH_DeoR"/>
    <property type="match status" value="1"/>
</dbReference>
<dbReference type="InterPro" id="IPR036390">
    <property type="entry name" value="WH_DNA-bd_sf"/>
</dbReference>
<dbReference type="SUPFAM" id="SSF46785">
    <property type="entry name" value="Winged helix' DNA-binding domain"/>
    <property type="match status" value="1"/>
</dbReference>
<dbReference type="InterPro" id="IPR014036">
    <property type="entry name" value="DeoR-like_C"/>
</dbReference>
<evidence type="ECO:0000313" key="5">
    <source>
        <dbReference type="Proteomes" id="UP001079657"/>
    </source>
</evidence>
<dbReference type="RefSeq" id="WP_268051869.1">
    <property type="nucleotide sequence ID" value="NZ_JAPQES010000015.1"/>
</dbReference>
<accession>A0ABT4CX99</accession>
<gene>
    <name evidence="4" type="ORF">OXH55_19650</name>
</gene>
<keyword evidence="4" id="KW-0238">DNA-binding</keyword>
<dbReference type="SUPFAM" id="SSF100950">
    <property type="entry name" value="NagB/RpiA/CoA transferase-like"/>
    <property type="match status" value="1"/>
</dbReference>
<dbReference type="PROSITE" id="PS51000">
    <property type="entry name" value="HTH_DEOR_2"/>
    <property type="match status" value="1"/>
</dbReference>
<evidence type="ECO:0000259" key="3">
    <source>
        <dbReference type="PROSITE" id="PS51000"/>
    </source>
</evidence>
<reference evidence="4" key="1">
    <citation type="submission" date="2022-12" db="EMBL/GenBank/DDBJ databases">
        <authorList>
            <person name="Wang J."/>
        </authorList>
    </citation>
    <scope>NUCLEOTIDE SEQUENCE</scope>
    <source>
        <strain evidence="4">HY-42-06</strain>
    </source>
</reference>
<keyword evidence="5" id="KW-1185">Reference proteome</keyword>
<name>A0ABT4CX99_9CLOT</name>
<dbReference type="SMART" id="SM00420">
    <property type="entry name" value="HTH_DEOR"/>
    <property type="match status" value="1"/>
</dbReference>
<dbReference type="Proteomes" id="UP001079657">
    <property type="component" value="Unassembled WGS sequence"/>
</dbReference>
<comment type="caution">
    <text evidence="4">The sequence shown here is derived from an EMBL/GenBank/DDBJ whole genome shotgun (WGS) entry which is preliminary data.</text>
</comment>
<dbReference type="Pfam" id="PF00455">
    <property type="entry name" value="DeoRC"/>
    <property type="match status" value="1"/>
</dbReference>
<dbReference type="InterPro" id="IPR001034">
    <property type="entry name" value="DeoR_HTH"/>
</dbReference>
<dbReference type="PRINTS" id="PR00037">
    <property type="entry name" value="HTHLACR"/>
</dbReference>
<proteinExistence type="predicted"/>